<comment type="caution">
    <text evidence="1">The sequence shown here is derived from an EMBL/GenBank/DDBJ whole genome shotgun (WGS) entry which is preliminary data.</text>
</comment>
<reference evidence="1 2" key="1">
    <citation type="journal article" date="2015" name="Stand. Genomic Sci.">
        <title>Genomic Encyclopedia of Bacterial and Archaeal Type Strains, Phase III: the genomes of soil and plant-associated and newly described type strains.</title>
        <authorList>
            <person name="Whitman W.B."/>
            <person name="Woyke T."/>
            <person name="Klenk H.P."/>
            <person name="Zhou Y."/>
            <person name="Lilburn T.G."/>
            <person name="Beck B.J."/>
            <person name="De Vos P."/>
            <person name="Vandamme P."/>
            <person name="Eisen J.A."/>
            <person name="Garrity G."/>
            <person name="Hugenholtz P."/>
            <person name="Kyrpides N.C."/>
        </authorList>
    </citation>
    <scope>NUCLEOTIDE SEQUENCE [LARGE SCALE GENOMIC DNA]</scope>
    <source>
        <strain evidence="1 2">A3</strain>
    </source>
</reference>
<evidence type="ECO:0000313" key="2">
    <source>
        <dbReference type="Proteomes" id="UP000294862"/>
    </source>
</evidence>
<dbReference type="Proteomes" id="UP000294862">
    <property type="component" value="Unassembled WGS sequence"/>
</dbReference>
<organism evidence="1 2">
    <name type="scientific">Dokdonella fugitiva</name>
    <dbReference type="NCBI Taxonomy" id="328517"/>
    <lineage>
        <taxon>Bacteria</taxon>
        <taxon>Pseudomonadati</taxon>
        <taxon>Pseudomonadota</taxon>
        <taxon>Gammaproteobacteria</taxon>
        <taxon>Lysobacterales</taxon>
        <taxon>Rhodanobacteraceae</taxon>
        <taxon>Dokdonella</taxon>
    </lineage>
</organism>
<dbReference type="AlphaFoldDB" id="A0A4R2I9B9"/>
<name>A0A4R2I9B9_9GAMM</name>
<protein>
    <submittedName>
        <fullName evidence="1">Uncharacterized protein</fullName>
    </submittedName>
</protein>
<accession>A0A4R2I9B9</accession>
<gene>
    <name evidence="1" type="ORF">EV148_10523</name>
</gene>
<sequence length="91" mass="10187">MAIPGQTPLDIWSAWLVNAAGIRGDWTRFLIERWAKDVRALSRMATCALPIDFAMIEADVAREMFSDYMNLARRLFGELDPELADSALAVA</sequence>
<keyword evidence="2" id="KW-1185">Reference proteome</keyword>
<dbReference type="EMBL" id="SLWQ01000005">
    <property type="protein sequence ID" value="TCO40229.1"/>
    <property type="molecule type" value="Genomic_DNA"/>
</dbReference>
<evidence type="ECO:0000313" key="1">
    <source>
        <dbReference type="EMBL" id="TCO40229.1"/>
    </source>
</evidence>
<proteinExistence type="predicted"/>